<dbReference type="HAMAP" id="MF_00376">
    <property type="entry name" value="Dephospho_CoA_kinase"/>
    <property type="match status" value="1"/>
</dbReference>
<name>A0A5C7FLX2_9BACT</name>
<gene>
    <name evidence="5" type="primary">coaE</name>
    <name evidence="7" type="ORF">FUA23_14670</name>
</gene>
<reference evidence="7 8" key="1">
    <citation type="submission" date="2019-08" db="EMBL/GenBank/DDBJ databases">
        <title>Lewinella sp. strain SSH13 Genome sequencing and assembly.</title>
        <authorList>
            <person name="Kim I."/>
        </authorList>
    </citation>
    <scope>NUCLEOTIDE SEQUENCE [LARGE SCALE GENOMIC DNA]</scope>
    <source>
        <strain evidence="7 8">SSH13</strain>
    </source>
</reference>
<keyword evidence="5 7" id="KW-0808">Transferase</keyword>
<keyword evidence="5" id="KW-0963">Cytoplasm</keyword>
<dbReference type="OrthoDB" id="9812943at2"/>
<comment type="subcellular location">
    <subcellularLocation>
        <location evidence="5">Cytoplasm</location>
    </subcellularLocation>
</comment>
<dbReference type="UniPathway" id="UPA00241">
    <property type="reaction ID" value="UER00356"/>
</dbReference>
<comment type="pathway">
    <text evidence="5">Cofactor biosynthesis; coenzyme A biosynthesis; CoA from (R)-pantothenate: step 5/5.</text>
</comment>
<dbReference type="Gene3D" id="3.40.50.300">
    <property type="entry name" value="P-loop containing nucleotide triphosphate hydrolases"/>
    <property type="match status" value="1"/>
</dbReference>
<dbReference type="Proteomes" id="UP000321907">
    <property type="component" value="Unassembled WGS sequence"/>
</dbReference>
<evidence type="ECO:0000256" key="3">
    <source>
        <dbReference type="ARBA" id="ARBA00022840"/>
    </source>
</evidence>
<dbReference type="PROSITE" id="PS51219">
    <property type="entry name" value="DPCK"/>
    <property type="match status" value="1"/>
</dbReference>
<dbReference type="GO" id="GO:0015937">
    <property type="term" value="P:coenzyme A biosynthetic process"/>
    <property type="evidence" value="ECO:0007669"/>
    <property type="project" value="UniProtKB-UniRule"/>
</dbReference>
<dbReference type="GO" id="GO:0005524">
    <property type="term" value="F:ATP binding"/>
    <property type="evidence" value="ECO:0007669"/>
    <property type="project" value="UniProtKB-UniRule"/>
</dbReference>
<keyword evidence="3 5" id="KW-0067">ATP-binding</keyword>
<evidence type="ECO:0000256" key="5">
    <source>
        <dbReference type="HAMAP-Rule" id="MF_00376"/>
    </source>
</evidence>
<comment type="catalytic activity">
    <reaction evidence="5">
        <text>3'-dephospho-CoA + ATP = ADP + CoA + H(+)</text>
        <dbReference type="Rhea" id="RHEA:18245"/>
        <dbReference type="ChEBI" id="CHEBI:15378"/>
        <dbReference type="ChEBI" id="CHEBI:30616"/>
        <dbReference type="ChEBI" id="CHEBI:57287"/>
        <dbReference type="ChEBI" id="CHEBI:57328"/>
        <dbReference type="ChEBI" id="CHEBI:456216"/>
        <dbReference type="EC" id="2.7.1.24"/>
    </reaction>
</comment>
<evidence type="ECO:0000256" key="1">
    <source>
        <dbReference type="ARBA" id="ARBA00009018"/>
    </source>
</evidence>
<evidence type="ECO:0000256" key="6">
    <source>
        <dbReference type="NCBIfam" id="TIGR00152"/>
    </source>
</evidence>
<dbReference type="InterPro" id="IPR027417">
    <property type="entry name" value="P-loop_NTPase"/>
</dbReference>
<keyword evidence="2 5" id="KW-0547">Nucleotide-binding</keyword>
<dbReference type="NCBIfam" id="TIGR00152">
    <property type="entry name" value="dephospho-CoA kinase"/>
    <property type="match status" value="1"/>
</dbReference>
<keyword evidence="5 7" id="KW-0418">Kinase</keyword>
<dbReference type="GO" id="GO:0005737">
    <property type="term" value="C:cytoplasm"/>
    <property type="evidence" value="ECO:0007669"/>
    <property type="project" value="UniProtKB-SubCell"/>
</dbReference>
<dbReference type="PANTHER" id="PTHR10695:SF46">
    <property type="entry name" value="BIFUNCTIONAL COENZYME A SYNTHASE-RELATED"/>
    <property type="match status" value="1"/>
</dbReference>
<evidence type="ECO:0000256" key="4">
    <source>
        <dbReference type="ARBA" id="ARBA00022993"/>
    </source>
</evidence>
<dbReference type="CDD" id="cd02022">
    <property type="entry name" value="DPCK"/>
    <property type="match status" value="1"/>
</dbReference>
<comment type="function">
    <text evidence="5">Catalyzes the phosphorylation of the 3'-hydroxyl group of dephosphocoenzyme A to form coenzyme A.</text>
</comment>
<feature type="binding site" evidence="5">
    <location>
        <begin position="10"/>
        <end position="15"/>
    </location>
    <ligand>
        <name>ATP</name>
        <dbReference type="ChEBI" id="CHEBI:30616"/>
    </ligand>
</feature>
<dbReference type="SUPFAM" id="SSF52540">
    <property type="entry name" value="P-loop containing nucleoside triphosphate hydrolases"/>
    <property type="match status" value="1"/>
</dbReference>
<dbReference type="EMBL" id="VOXD01000023">
    <property type="protein sequence ID" value="TXF88379.1"/>
    <property type="molecule type" value="Genomic_DNA"/>
</dbReference>
<keyword evidence="8" id="KW-1185">Reference proteome</keyword>
<evidence type="ECO:0000313" key="8">
    <source>
        <dbReference type="Proteomes" id="UP000321907"/>
    </source>
</evidence>
<dbReference type="GO" id="GO:0004140">
    <property type="term" value="F:dephospho-CoA kinase activity"/>
    <property type="evidence" value="ECO:0007669"/>
    <property type="project" value="UniProtKB-UniRule"/>
</dbReference>
<protein>
    <recommendedName>
        <fullName evidence="5 6">Dephospho-CoA kinase</fullName>
        <ecNumber evidence="5 6">2.7.1.24</ecNumber>
    </recommendedName>
    <alternativeName>
        <fullName evidence="5">Dephosphocoenzyme A kinase</fullName>
    </alternativeName>
</protein>
<sequence>MHHAITGNIGSGKTTVCRIFERMGIPVYYADAAAKRLMLEDGQLKDNLIATFGAETYLPDGNLNRKWLAEKAFSNDEALATLNGFVHPAVHQDAERWKVEHAAAPYTLYEAAIVFEIGAMSRFDQVIVIAAPEATRRERVIARDQTTPEAFAARAAKQWSDKKKEAAADHIIINDGQRLLLPQVLRLHRILSQGFNGHAVHP</sequence>
<evidence type="ECO:0000256" key="2">
    <source>
        <dbReference type="ARBA" id="ARBA00022741"/>
    </source>
</evidence>
<proteinExistence type="inferred from homology"/>
<dbReference type="InterPro" id="IPR001977">
    <property type="entry name" value="Depp_CoAkinase"/>
</dbReference>
<dbReference type="PANTHER" id="PTHR10695">
    <property type="entry name" value="DEPHOSPHO-COA KINASE-RELATED"/>
    <property type="match status" value="1"/>
</dbReference>
<dbReference type="Pfam" id="PF01121">
    <property type="entry name" value="CoaE"/>
    <property type="match status" value="1"/>
</dbReference>
<organism evidence="7 8">
    <name type="scientific">Neolewinella aurantiaca</name>
    <dbReference type="NCBI Taxonomy" id="2602767"/>
    <lineage>
        <taxon>Bacteria</taxon>
        <taxon>Pseudomonadati</taxon>
        <taxon>Bacteroidota</taxon>
        <taxon>Saprospiria</taxon>
        <taxon>Saprospirales</taxon>
        <taxon>Lewinellaceae</taxon>
        <taxon>Neolewinella</taxon>
    </lineage>
</organism>
<accession>A0A5C7FLX2</accession>
<keyword evidence="4 5" id="KW-0173">Coenzyme A biosynthesis</keyword>
<dbReference type="EC" id="2.7.1.24" evidence="5 6"/>
<comment type="caution">
    <text evidence="7">The sequence shown here is derived from an EMBL/GenBank/DDBJ whole genome shotgun (WGS) entry which is preliminary data.</text>
</comment>
<evidence type="ECO:0000313" key="7">
    <source>
        <dbReference type="EMBL" id="TXF88379.1"/>
    </source>
</evidence>
<comment type="similarity">
    <text evidence="1 5">Belongs to the CoaE family.</text>
</comment>
<dbReference type="AlphaFoldDB" id="A0A5C7FLX2"/>
<dbReference type="RefSeq" id="WP_147931507.1">
    <property type="nucleotide sequence ID" value="NZ_VOXD01000023.1"/>
</dbReference>